<gene>
    <name evidence="3" type="ORF">EPICR_120067</name>
</gene>
<proteinExistence type="predicted"/>
<dbReference type="EMBL" id="CAACVI010000004">
    <property type="protein sequence ID" value="VEN73169.1"/>
    <property type="molecule type" value="Genomic_DNA"/>
</dbReference>
<dbReference type="SUPFAM" id="SSF51735">
    <property type="entry name" value="NAD(P)-binding Rossmann-fold domains"/>
    <property type="match status" value="1"/>
</dbReference>
<evidence type="ECO:0000259" key="1">
    <source>
        <dbReference type="Pfam" id="PF01408"/>
    </source>
</evidence>
<dbReference type="Gene3D" id="3.40.50.720">
    <property type="entry name" value="NAD(P)-binding Rossmann-like Domain"/>
    <property type="match status" value="1"/>
</dbReference>
<dbReference type="GO" id="GO:0000166">
    <property type="term" value="F:nucleotide binding"/>
    <property type="evidence" value="ECO:0007669"/>
    <property type="project" value="InterPro"/>
</dbReference>
<feature type="domain" description="GFO/IDH/MocA-like oxidoreductase" evidence="2">
    <location>
        <begin position="145"/>
        <end position="226"/>
    </location>
</feature>
<feature type="domain" description="Gfo/Idh/MocA-like oxidoreductase N-terminal" evidence="1">
    <location>
        <begin position="4"/>
        <end position="120"/>
    </location>
</feature>
<name>A0A484HJX4_9BACT</name>
<protein>
    <submittedName>
        <fullName evidence="3">UDP-N-acetyl-D-glucosamine dehydrogenase</fullName>
    </submittedName>
</protein>
<accession>A0A484HJX4</accession>
<evidence type="ECO:0000313" key="3">
    <source>
        <dbReference type="EMBL" id="VEN73169.1"/>
    </source>
</evidence>
<sequence length="331" mass="36076">MKTLRVAVIGAGYLGKFHAEKYAGMPHVDLVGVADLDPAAADEVAARFGAKSYSDHRKLLGKVDAASVVTSTPAHFEVSRDFLANGAHLLIEKPITENLDQARELMDIAEKNGRIIQTGHIERFNPVTRALRRIADGPFLFEARRMSRFKERAADVSVILDMMIHDIDIALALANSPVRDIRASGAPVATDRIDMAMARIEFENGCAAHLAAGRVAESDSRTMTVFQKDAYIQADFGNREMTVFKSGAPPEGVDAGRPPGDWDLPGMEGRTLSFEKADALKDELESFIEAIRTKKSPEVTGRMGAEALEIALIITDRIHESLPAAGKRTLK</sequence>
<organism evidence="3">
    <name type="scientific">uncultured Desulfobacteraceae bacterium</name>
    <dbReference type="NCBI Taxonomy" id="218296"/>
    <lineage>
        <taxon>Bacteria</taxon>
        <taxon>Pseudomonadati</taxon>
        <taxon>Thermodesulfobacteriota</taxon>
        <taxon>Desulfobacteria</taxon>
        <taxon>Desulfobacterales</taxon>
        <taxon>Desulfobacteraceae</taxon>
        <taxon>environmental samples</taxon>
    </lineage>
</organism>
<dbReference type="SUPFAM" id="SSF55347">
    <property type="entry name" value="Glyceraldehyde-3-phosphate dehydrogenase-like, C-terminal domain"/>
    <property type="match status" value="1"/>
</dbReference>
<dbReference type="Pfam" id="PF01408">
    <property type="entry name" value="GFO_IDH_MocA"/>
    <property type="match status" value="1"/>
</dbReference>
<dbReference type="InterPro" id="IPR051450">
    <property type="entry name" value="Gfo/Idh/MocA_Oxidoreductases"/>
</dbReference>
<dbReference type="InterPro" id="IPR055170">
    <property type="entry name" value="GFO_IDH_MocA-like_dom"/>
</dbReference>
<dbReference type="Gene3D" id="3.30.360.10">
    <property type="entry name" value="Dihydrodipicolinate Reductase, domain 2"/>
    <property type="match status" value="1"/>
</dbReference>
<dbReference type="InterPro" id="IPR036291">
    <property type="entry name" value="NAD(P)-bd_dom_sf"/>
</dbReference>
<dbReference type="PANTHER" id="PTHR43377">
    <property type="entry name" value="BILIVERDIN REDUCTASE A"/>
    <property type="match status" value="1"/>
</dbReference>
<evidence type="ECO:0000259" key="2">
    <source>
        <dbReference type="Pfam" id="PF22725"/>
    </source>
</evidence>
<dbReference type="Pfam" id="PF22725">
    <property type="entry name" value="GFO_IDH_MocA_C3"/>
    <property type="match status" value="1"/>
</dbReference>
<reference evidence="3" key="1">
    <citation type="submission" date="2019-01" db="EMBL/GenBank/DDBJ databases">
        <authorList>
            <consortium name="Genoscope - CEA"/>
            <person name="William W."/>
        </authorList>
    </citation>
    <scope>NUCLEOTIDE SEQUENCE</scope>
    <source>
        <strain evidence="3">CR-1</strain>
    </source>
</reference>
<dbReference type="InterPro" id="IPR000683">
    <property type="entry name" value="Gfo/Idh/MocA-like_OxRdtase_N"/>
</dbReference>
<dbReference type="AlphaFoldDB" id="A0A484HJX4"/>
<dbReference type="PANTHER" id="PTHR43377:SF1">
    <property type="entry name" value="BILIVERDIN REDUCTASE A"/>
    <property type="match status" value="1"/>
</dbReference>